<feature type="non-terminal residue" evidence="2">
    <location>
        <position position="203"/>
    </location>
</feature>
<proteinExistence type="predicted"/>
<sequence length="203" mass="22545">MRPDAPIQKYRKAHIQHIKPFQQRDDSDDDSISSIKSKSPDPPTLSFKPSTTPRITTPDLAESFTRLFTAPKIRPDNNTLTTPRRSVRTPKRKLNSISFCNVEMDLESSILAELLEASLGSDLPIQCFLTQEQEVMLLEFSLPPSPTIAETYLTQSPIAKDSSVTSLNDPGDETIDCTIPNDGNTTLSASHHAEIMSNTQTFI</sequence>
<comment type="caution">
    <text evidence="2">The sequence shown here is derived from an EMBL/GenBank/DDBJ whole genome shotgun (WGS) entry which is preliminary data.</text>
</comment>
<accession>A0A8J2L2U8</accession>
<reference evidence="2" key="1">
    <citation type="submission" date="2021-06" db="EMBL/GenBank/DDBJ databases">
        <authorList>
            <person name="Hodson N. C."/>
            <person name="Mongue J. A."/>
            <person name="Jaron S. K."/>
        </authorList>
    </citation>
    <scope>NUCLEOTIDE SEQUENCE</scope>
</reference>
<evidence type="ECO:0000313" key="3">
    <source>
        <dbReference type="Proteomes" id="UP000708208"/>
    </source>
</evidence>
<dbReference type="AlphaFoldDB" id="A0A8J2L2U8"/>
<evidence type="ECO:0000256" key="1">
    <source>
        <dbReference type="SAM" id="MobiDB-lite"/>
    </source>
</evidence>
<dbReference type="Proteomes" id="UP000708208">
    <property type="component" value="Unassembled WGS sequence"/>
</dbReference>
<dbReference type="EMBL" id="CAJVCH010322266">
    <property type="protein sequence ID" value="CAG7786648.1"/>
    <property type="molecule type" value="Genomic_DNA"/>
</dbReference>
<keyword evidence="3" id="KW-1185">Reference proteome</keyword>
<name>A0A8J2L2U8_9HEXA</name>
<evidence type="ECO:0000313" key="2">
    <source>
        <dbReference type="EMBL" id="CAG7786648.1"/>
    </source>
</evidence>
<gene>
    <name evidence="2" type="ORF">AFUS01_LOCUS25208</name>
</gene>
<feature type="region of interest" description="Disordered" evidence="1">
    <location>
        <begin position="1"/>
        <end position="56"/>
    </location>
</feature>
<protein>
    <submittedName>
        <fullName evidence="2">Uncharacterized protein</fullName>
    </submittedName>
</protein>
<organism evidence="2 3">
    <name type="scientific">Allacma fusca</name>
    <dbReference type="NCBI Taxonomy" id="39272"/>
    <lineage>
        <taxon>Eukaryota</taxon>
        <taxon>Metazoa</taxon>
        <taxon>Ecdysozoa</taxon>
        <taxon>Arthropoda</taxon>
        <taxon>Hexapoda</taxon>
        <taxon>Collembola</taxon>
        <taxon>Symphypleona</taxon>
        <taxon>Sminthuridae</taxon>
        <taxon>Allacma</taxon>
    </lineage>
</organism>